<dbReference type="EMBL" id="FMIK01000005">
    <property type="protein sequence ID" value="SCL82201.1"/>
    <property type="molecule type" value="Genomic_DNA"/>
</dbReference>
<organism evidence="1 2">
    <name type="scientific">Bacillus cytotoxicus</name>
    <dbReference type="NCBI Taxonomy" id="580165"/>
    <lineage>
        <taxon>Bacteria</taxon>
        <taxon>Bacillati</taxon>
        <taxon>Bacillota</taxon>
        <taxon>Bacilli</taxon>
        <taxon>Bacillales</taxon>
        <taxon>Bacillaceae</taxon>
        <taxon>Bacillus</taxon>
        <taxon>Bacillus cereus group</taxon>
    </lineage>
</organism>
<accession>A0AAX2CBG2</accession>
<protein>
    <submittedName>
        <fullName evidence="1">Uncharacterized protein</fullName>
    </submittedName>
</protein>
<gene>
    <name evidence="1" type="ORF">BCB44BAC_00160</name>
</gene>
<evidence type="ECO:0000313" key="1">
    <source>
        <dbReference type="EMBL" id="SCL82201.1"/>
    </source>
</evidence>
<dbReference type="Proteomes" id="UP000242164">
    <property type="component" value="Unassembled WGS sequence"/>
</dbReference>
<evidence type="ECO:0000313" key="2">
    <source>
        <dbReference type="Proteomes" id="UP000242164"/>
    </source>
</evidence>
<proteinExistence type="predicted"/>
<dbReference type="AlphaFoldDB" id="A0AAX2CBG2"/>
<comment type="caution">
    <text evidence="1">The sequence shown here is derived from an EMBL/GenBank/DDBJ whole genome shotgun (WGS) entry which is preliminary data.</text>
</comment>
<reference evidence="1 2" key="1">
    <citation type="submission" date="2016-08" db="EMBL/GenBank/DDBJ databases">
        <authorList>
            <person name="Loux V."/>
            <person name="Rue O."/>
        </authorList>
    </citation>
    <scope>NUCLEOTIDE SEQUENCE [LARGE SCALE GENOMIC DNA]</scope>
    <source>
        <strain evidence="1 2">AFSSA_08CEB44bac</strain>
    </source>
</reference>
<name>A0AAX2CBG2_9BACI</name>
<sequence>MTLNCDLDNFNQTVVRIPPFIVNFGHLNYQKYII</sequence>